<gene>
    <name evidence="1" type="ORF">Cboi01_000265100</name>
</gene>
<accession>A0ACB5TPJ2</accession>
<evidence type="ECO:0000313" key="1">
    <source>
        <dbReference type="EMBL" id="GME92245.1"/>
    </source>
</evidence>
<evidence type="ECO:0000313" key="2">
    <source>
        <dbReference type="Proteomes" id="UP001165101"/>
    </source>
</evidence>
<reference evidence="1" key="1">
    <citation type="submission" date="2023-04" db="EMBL/GenBank/DDBJ databases">
        <title>Candida boidinii NBRC 1967.</title>
        <authorList>
            <person name="Ichikawa N."/>
            <person name="Sato H."/>
            <person name="Tonouchi N."/>
        </authorList>
    </citation>
    <scope>NUCLEOTIDE SEQUENCE</scope>
    <source>
        <strain evidence="1">NBRC 1967</strain>
    </source>
</reference>
<organism evidence="1 2">
    <name type="scientific">Candida boidinii</name>
    <name type="common">Yeast</name>
    <dbReference type="NCBI Taxonomy" id="5477"/>
    <lineage>
        <taxon>Eukaryota</taxon>
        <taxon>Fungi</taxon>
        <taxon>Dikarya</taxon>
        <taxon>Ascomycota</taxon>
        <taxon>Saccharomycotina</taxon>
        <taxon>Pichiomycetes</taxon>
        <taxon>Pichiales</taxon>
        <taxon>Pichiaceae</taxon>
        <taxon>Ogataea</taxon>
        <taxon>Ogataea/Candida clade</taxon>
    </lineage>
</organism>
<name>A0ACB5TPJ2_CANBO</name>
<keyword evidence="2" id="KW-1185">Reference proteome</keyword>
<comment type="caution">
    <text evidence="1">The sequence shown here is derived from an EMBL/GenBank/DDBJ whole genome shotgun (WGS) entry which is preliminary data.</text>
</comment>
<proteinExistence type="predicted"/>
<dbReference type="Proteomes" id="UP001165101">
    <property type="component" value="Unassembled WGS sequence"/>
</dbReference>
<protein>
    <submittedName>
        <fullName evidence="1">Unnamed protein product</fullName>
    </submittedName>
</protein>
<sequence>MSSSSAARIPSIVDENTNTGGIGGASTGASFPFTVPNNKWKGWRKAFASSVKAQHRNIFHSAELTAGLNIKDYKIEYGRHQNFKTYSNFFKSTAITYIFKSTFSLSFILNIAGLTWYIAMALSTGADVTAIYNCSAFTAYLFAIPILGDKFSWLKMSSVITAIGGVFIVAYTGKSSSSSTDPDQPEVDKYPHRLMGNVIILIGAILYGLYEVIYKKKCCPPSNEVSARRQATFSNFSMCFIGINTLIILGIPMLFVHITGIHTFKIPSDSKSWFYIIISTFANLTFSCSFLALMALTSPVLSSVSSLVTILIVGLTEWLLRGQIISFGQWIGYLFVLIGFSLLTYASWNEISEEDQDDVLLTSDVESIISTASNS</sequence>
<dbReference type="EMBL" id="BSXV01001249">
    <property type="protein sequence ID" value="GME92245.1"/>
    <property type="molecule type" value="Genomic_DNA"/>
</dbReference>